<accession>A0A7U3VLU6</accession>
<dbReference type="Gene3D" id="3.30.450.30">
    <property type="entry name" value="Dynein light chain 2a, cytoplasmic"/>
    <property type="match status" value="1"/>
</dbReference>
<sequence length="147" mass="15586">MRRALRQRAERAGRRRLMAHEAEVRDELGRLLARLPEATGVLAATVDGLVIAHEASDVHAETLAALSSAGLGIGLRLSDAAGDRSFRELLVRGEQGYVALYAAGPACVLTVLAGPRVNVGRLHMEARRSGAYVAHLLAGGADDREDA</sequence>
<reference evidence="2 3" key="3">
    <citation type="journal article" date="2011" name="Nat. Chem. Biol.">
        <title>Reveromycin A biosynthesis uses RevG and RevJ for stereospecific spiroacetal formation.</title>
        <authorList>
            <person name="Takahashi S."/>
            <person name="Toyoda A."/>
            <person name="Sekiyama Y."/>
            <person name="Takagi H."/>
            <person name="Nogawa T."/>
            <person name="Uramoto M."/>
            <person name="Suzuki R."/>
            <person name="Koshino H."/>
            <person name="Kumano T."/>
            <person name="Panthee S."/>
            <person name="Dairi T."/>
            <person name="Ishikawa J."/>
            <person name="Ikeda H."/>
            <person name="Sakaki Y."/>
            <person name="Osada H."/>
        </authorList>
    </citation>
    <scope>NUCLEOTIDE SEQUENCE [LARGE SCALE GENOMIC DNA]</scope>
    <source>
        <strain evidence="2 3">SN-593</strain>
    </source>
</reference>
<name>A0A7U3VLU6_9ACTN</name>
<reference evidence="2 3" key="4">
    <citation type="journal article" date="2020" name="Sci. Rep.">
        <title>beta-carboline chemical signals induce reveromycin production through a LuxR family regulator in Streptomyces sp. SN-593.</title>
        <authorList>
            <person name="Panthee S."/>
            <person name="Kito N."/>
            <person name="Hayashi T."/>
            <person name="Shimizu T."/>
            <person name="Ishikawa J."/>
            <person name="Hamamoto H."/>
            <person name="Osada H."/>
            <person name="Takahashi S."/>
        </authorList>
    </citation>
    <scope>NUCLEOTIDE SEQUENCE [LARGE SCALE GENOMIC DNA]</scope>
    <source>
        <strain evidence="2 3">SN-593</strain>
    </source>
</reference>
<reference evidence="2 3" key="2">
    <citation type="journal article" date="2011" name="J. Antibiot.">
        <title>Furaquinocins I and J: novel polyketide isoprenoid hybrid compounds from Streptomyces reveromyceticus SN-593.</title>
        <authorList>
            <person name="Panthee S."/>
            <person name="Takahashi S."/>
            <person name="Takagi H."/>
            <person name="Nogawa T."/>
            <person name="Oowada E."/>
            <person name="Uramoto M."/>
            <person name="Osada H."/>
        </authorList>
    </citation>
    <scope>NUCLEOTIDE SEQUENCE [LARGE SCALE GENOMIC DNA]</scope>
    <source>
        <strain evidence="2 3">SN-593</strain>
    </source>
</reference>
<dbReference type="EMBL" id="AP018365">
    <property type="protein sequence ID" value="BBA95892.1"/>
    <property type="molecule type" value="Genomic_DNA"/>
</dbReference>
<protein>
    <recommendedName>
        <fullName evidence="1">Roadblock/LAMTOR2 domain-containing protein</fullName>
    </recommendedName>
</protein>
<dbReference type="KEGG" id="arev:RVR_940"/>
<dbReference type="SMART" id="SM00960">
    <property type="entry name" value="Robl_LC7"/>
    <property type="match status" value="1"/>
</dbReference>
<proteinExistence type="predicted"/>
<dbReference type="InterPro" id="IPR004942">
    <property type="entry name" value="Roadblock/LAMTOR2_dom"/>
</dbReference>
<gene>
    <name evidence="2" type="ORF">RVR_940</name>
</gene>
<evidence type="ECO:0000313" key="3">
    <source>
        <dbReference type="Proteomes" id="UP000595703"/>
    </source>
</evidence>
<dbReference type="Proteomes" id="UP000595703">
    <property type="component" value="Chromosome"/>
</dbReference>
<reference evidence="2 3" key="1">
    <citation type="journal article" date="2010" name="J. Bacteriol.">
        <title>Biochemical characterization of a novel indole prenyltransferase from Streptomyces sp. SN-593.</title>
        <authorList>
            <person name="Takahashi S."/>
            <person name="Takagi H."/>
            <person name="Toyoda A."/>
            <person name="Uramoto M."/>
            <person name="Nogawa T."/>
            <person name="Ueki M."/>
            <person name="Sakaki Y."/>
            <person name="Osada H."/>
        </authorList>
    </citation>
    <scope>NUCLEOTIDE SEQUENCE [LARGE SCALE GENOMIC DNA]</scope>
    <source>
        <strain evidence="2 3">SN-593</strain>
    </source>
</reference>
<dbReference type="Pfam" id="PF03259">
    <property type="entry name" value="Robl_LC7"/>
    <property type="match status" value="1"/>
</dbReference>
<organism evidence="2 3">
    <name type="scientific">Actinacidiphila reveromycinica</name>
    <dbReference type="NCBI Taxonomy" id="659352"/>
    <lineage>
        <taxon>Bacteria</taxon>
        <taxon>Bacillati</taxon>
        <taxon>Actinomycetota</taxon>
        <taxon>Actinomycetes</taxon>
        <taxon>Kitasatosporales</taxon>
        <taxon>Streptomycetaceae</taxon>
        <taxon>Actinacidiphila</taxon>
    </lineage>
</organism>
<evidence type="ECO:0000313" key="2">
    <source>
        <dbReference type="EMBL" id="BBA95892.1"/>
    </source>
</evidence>
<feature type="domain" description="Roadblock/LAMTOR2" evidence="1">
    <location>
        <begin position="25"/>
        <end position="113"/>
    </location>
</feature>
<keyword evidence="3" id="KW-1185">Reference proteome</keyword>
<evidence type="ECO:0000259" key="1">
    <source>
        <dbReference type="SMART" id="SM00960"/>
    </source>
</evidence>
<dbReference type="AlphaFoldDB" id="A0A7U3VLU6"/>
<dbReference type="SUPFAM" id="SSF103196">
    <property type="entry name" value="Roadblock/LC7 domain"/>
    <property type="match status" value="1"/>
</dbReference>